<evidence type="ECO:0000313" key="3">
    <source>
        <dbReference type="EMBL" id="TXG65884.1"/>
    </source>
</evidence>
<feature type="domain" description="NB-ARC" evidence="2">
    <location>
        <begin position="166"/>
        <end position="283"/>
    </location>
</feature>
<dbReference type="GO" id="GO:0043531">
    <property type="term" value="F:ADP binding"/>
    <property type="evidence" value="ECO:0007669"/>
    <property type="project" value="InterPro"/>
</dbReference>
<proteinExistence type="predicted"/>
<accession>A0A5C7I9M7</accession>
<keyword evidence="4" id="KW-1185">Reference proteome</keyword>
<gene>
    <name evidence="3" type="ORF">EZV62_007159</name>
</gene>
<dbReference type="EMBL" id="VAHF01000003">
    <property type="protein sequence ID" value="TXG65884.1"/>
    <property type="molecule type" value="Genomic_DNA"/>
</dbReference>
<organism evidence="3 4">
    <name type="scientific">Acer yangbiense</name>
    <dbReference type="NCBI Taxonomy" id="1000413"/>
    <lineage>
        <taxon>Eukaryota</taxon>
        <taxon>Viridiplantae</taxon>
        <taxon>Streptophyta</taxon>
        <taxon>Embryophyta</taxon>
        <taxon>Tracheophyta</taxon>
        <taxon>Spermatophyta</taxon>
        <taxon>Magnoliopsida</taxon>
        <taxon>eudicotyledons</taxon>
        <taxon>Gunneridae</taxon>
        <taxon>Pentapetalae</taxon>
        <taxon>rosids</taxon>
        <taxon>malvids</taxon>
        <taxon>Sapindales</taxon>
        <taxon>Sapindaceae</taxon>
        <taxon>Hippocastanoideae</taxon>
        <taxon>Acereae</taxon>
        <taxon>Acer</taxon>
    </lineage>
</organism>
<dbReference type="Gene3D" id="3.40.50.300">
    <property type="entry name" value="P-loop containing nucleotide triphosphate hydrolases"/>
    <property type="match status" value="1"/>
</dbReference>
<dbReference type="SUPFAM" id="SSF52540">
    <property type="entry name" value="P-loop containing nucleoside triphosphate hydrolases"/>
    <property type="match status" value="1"/>
</dbReference>
<dbReference type="InterPro" id="IPR002182">
    <property type="entry name" value="NB-ARC"/>
</dbReference>
<comment type="caution">
    <text evidence="3">The sequence shown here is derived from an EMBL/GenBank/DDBJ whole genome shotgun (WGS) entry which is preliminary data.</text>
</comment>
<dbReference type="PRINTS" id="PR00364">
    <property type="entry name" value="DISEASERSIST"/>
</dbReference>
<dbReference type="PANTHER" id="PTHR33463:SF198">
    <property type="entry name" value="RPP4C3"/>
    <property type="match status" value="1"/>
</dbReference>
<evidence type="ECO:0000256" key="1">
    <source>
        <dbReference type="ARBA" id="ARBA00022821"/>
    </source>
</evidence>
<dbReference type="OrthoDB" id="1898799at2759"/>
<evidence type="ECO:0000313" key="4">
    <source>
        <dbReference type="Proteomes" id="UP000323000"/>
    </source>
</evidence>
<sequence length="284" mass="32546">MTEIAISVAAKVAEYLVAPIARPFGYLWNHKSNFENLKNEVKKLEGRRDYVRHSVEDARRNGEEIEKHVESWLDNVKNTIDEVSELINGDDHHLKQQADMKCFKGFSCTNLKKLYQHSQKAARLKAGVAGVREEAGKFEKVSYRTIPEETWIESSNNYKAFEARKYILKNIIDALSNPDIDRVGIYGMGGIGKTTLAKEFVRQSKQDELFGEIAFVQVSQTLDIKKIQEEIANKLSLEFCEKTDSGRARRLCDRLKKEEKILLVLDKIWGSLDFEKVGIPFESN</sequence>
<dbReference type="InterPro" id="IPR027417">
    <property type="entry name" value="P-loop_NTPase"/>
</dbReference>
<dbReference type="Proteomes" id="UP000323000">
    <property type="component" value="Chromosome 3"/>
</dbReference>
<dbReference type="PANTHER" id="PTHR33463">
    <property type="entry name" value="NB-ARC DOMAIN-CONTAINING PROTEIN-RELATED"/>
    <property type="match status" value="1"/>
</dbReference>
<name>A0A5C7I9M7_9ROSI</name>
<keyword evidence="1" id="KW-0611">Plant defense</keyword>
<evidence type="ECO:0000259" key="2">
    <source>
        <dbReference type="Pfam" id="PF00931"/>
    </source>
</evidence>
<dbReference type="InterPro" id="IPR050905">
    <property type="entry name" value="Plant_NBS-LRR"/>
</dbReference>
<dbReference type="Pfam" id="PF00931">
    <property type="entry name" value="NB-ARC"/>
    <property type="match status" value="1"/>
</dbReference>
<dbReference type="AlphaFoldDB" id="A0A5C7I9M7"/>
<reference evidence="4" key="1">
    <citation type="journal article" date="2019" name="Gigascience">
        <title>De novo genome assembly of the endangered Acer yangbiense, a plant species with extremely small populations endemic to Yunnan Province, China.</title>
        <authorList>
            <person name="Yang J."/>
            <person name="Wariss H.M."/>
            <person name="Tao L."/>
            <person name="Zhang R."/>
            <person name="Yun Q."/>
            <person name="Hollingsworth P."/>
            <person name="Dao Z."/>
            <person name="Luo G."/>
            <person name="Guo H."/>
            <person name="Ma Y."/>
            <person name="Sun W."/>
        </authorList>
    </citation>
    <scope>NUCLEOTIDE SEQUENCE [LARGE SCALE GENOMIC DNA]</scope>
    <source>
        <strain evidence="4">cv. Malutang</strain>
    </source>
</reference>
<protein>
    <recommendedName>
        <fullName evidence="2">NB-ARC domain-containing protein</fullName>
    </recommendedName>
</protein>